<evidence type="ECO:0000313" key="2">
    <source>
        <dbReference type="EMBL" id="ANC78852.1"/>
    </source>
</evidence>
<organism evidence="2 3">
    <name type="scientific">Fictibacillus phosphorivorans</name>
    <dbReference type="NCBI Taxonomy" id="1221500"/>
    <lineage>
        <taxon>Bacteria</taxon>
        <taxon>Bacillati</taxon>
        <taxon>Bacillota</taxon>
        <taxon>Bacilli</taxon>
        <taxon>Bacillales</taxon>
        <taxon>Fictibacillaceae</taxon>
        <taxon>Fictibacillus</taxon>
    </lineage>
</organism>
<protein>
    <submittedName>
        <fullName evidence="2">Uncharacterized protein</fullName>
    </submittedName>
</protein>
<feature type="transmembrane region" description="Helical" evidence="1">
    <location>
        <begin position="92"/>
        <end position="111"/>
    </location>
</feature>
<dbReference type="KEGG" id="fpn:ABE65_019425"/>
<dbReference type="Proteomes" id="UP000076623">
    <property type="component" value="Chromosome"/>
</dbReference>
<keyword evidence="1" id="KW-1133">Transmembrane helix</keyword>
<reference evidence="2 3" key="1">
    <citation type="submission" date="2016-04" db="EMBL/GenBank/DDBJ databases">
        <title>Complete genome sequence of Fictibacillus phosphorivorans G25-29, a strain toxic to nematodes.</title>
        <authorList>
            <person name="Zheng Z."/>
        </authorList>
    </citation>
    <scope>NUCLEOTIDE SEQUENCE [LARGE SCALE GENOMIC DNA]</scope>
    <source>
        <strain evidence="2 3">G25-29</strain>
    </source>
</reference>
<keyword evidence="1" id="KW-0812">Transmembrane</keyword>
<feature type="transmembrane region" description="Helical" evidence="1">
    <location>
        <begin position="14"/>
        <end position="34"/>
    </location>
</feature>
<accession>A0A160IS84</accession>
<keyword evidence="3" id="KW-1185">Reference proteome</keyword>
<evidence type="ECO:0000313" key="3">
    <source>
        <dbReference type="Proteomes" id="UP000076623"/>
    </source>
</evidence>
<evidence type="ECO:0000256" key="1">
    <source>
        <dbReference type="SAM" id="Phobius"/>
    </source>
</evidence>
<feature type="transmembrane region" description="Helical" evidence="1">
    <location>
        <begin position="40"/>
        <end position="59"/>
    </location>
</feature>
<dbReference type="EMBL" id="CP015378">
    <property type="protein sequence ID" value="ANC78852.1"/>
    <property type="molecule type" value="Genomic_DNA"/>
</dbReference>
<sequence>MRAEEIKEMRRKQFMMLNIVIILIMYVVFLLIMLADMTYASLYFLLGVVAFMNGLIGLLKKESTKYLLLIFEKVATYEKKKMGKEWEKQRRLSYFMNISLSIIMFFQVYLHRNSIDKVLQLDWPILLLVTIWILAVVNIGLFFHVRNVDCSSPNLWYTRKKNLFIISIGIFFVILTVSSFIIYIYAL</sequence>
<feature type="transmembrane region" description="Helical" evidence="1">
    <location>
        <begin position="163"/>
        <end position="186"/>
    </location>
</feature>
<feature type="transmembrane region" description="Helical" evidence="1">
    <location>
        <begin position="123"/>
        <end position="143"/>
    </location>
</feature>
<gene>
    <name evidence="2" type="ORF">ABE65_019425</name>
</gene>
<keyword evidence="1" id="KW-0472">Membrane</keyword>
<dbReference type="AlphaFoldDB" id="A0A160IS84"/>
<proteinExistence type="predicted"/>
<name>A0A160IS84_9BACL</name>